<name>A0A7S3BX14_9EUKA</name>
<sequence>MSALEQVVGEGRGITDLQQFSEVLSCIDPDIPDDVVAMAYFDCTEAAKAAAPLKKEGTQAIAPHAFIRICGKYGIEPQHNVSQGSRGAPDNQKTRAGTMNLGMDRIGK</sequence>
<proteinExistence type="predicted"/>
<dbReference type="EMBL" id="HBHX01066793">
    <property type="protein sequence ID" value="CAE0147633.1"/>
    <property type="molecule type" value="Transcribed_RNA"/>
</dbReference>
<protein>
    <submittedName>
        <fullName evidence="2">Uncharacterized protein</fullName>
    </submittedName>
</protein>
<organism evidence="2">
    <name type="scientific">Haptolina ericina</name>
    <dbReference type="NCBI Taxonomy" id="156174"/>
    <lineage>
        <taxon>Eukaryota</taxon>
        <taxon>Haptista</taxon>
        <taxon>Haptophyta</taxon>
        <taxon>Prymnesiophyceae</taxon>
        <taxon>Prymnesiales</taxon>
        <taxon>Prymnesiaceae</taxon>
        <taxon>Haptolina</taxon>
    </lineage>
</organism>
<evidence type="ECO:0000256" key="1">
    <source>
        <dbReference type="SAM" id="MobiDB-lite"/>
    </source>
</evidence>
<dbReference type="AlphaFoldDB" id="A0A7S3BX14"/>
<reference evidence="2" key="1">
    <citation type="submission" date="2021-01" db="EMBL/GenBank/DDBJ databases">
        <authorList>
            <person name="Corre E."/>
            <person name="Pelletier E."/>
            <person name="Niang G."/>
            <person name="Scheremetjew M."/>
            <person name="Finn R."/>
            <person name="Kale V."/>
            <person name="Holt S."/>
            <person name="Cochrane G."/>
            <person name="Meng A."/>
            <person name="Brown T."/>
            <person name="Cohen L."/>
        </authorList>
    </citation>
    <scope>NUCLEOTIDE SEQUENCE</scope>
    <source>
        <strain evidence="2">CCMP281</strain>
    </source>
</reference>
<gene>
    <name evidence="2" type="ORF">HERI1096_LOCUS36963</name>
</gene>
<feature type="region of interest" description="Disordered" evidence="1">
    <location>
        <begin position="78"/>
        <end position="108"/>
    </location>
</feature>
<evidence type="ECO:0000313" key="2">
    <source>
        <dbReference type="EMBL" id="CAE0147633.1"/>
    </source>
</evidence>
<accession>A0A7S3BX14</accession>